<organism evidence="1 2">
    <name type="scientific">Brassica cretica</name>
    <name type="common">Mustard</name>
    <dbReference type="NCBI Taxonomy" id="69181"/>
    <lineage>
        <taxon>Eukaryota</taxon>
        <taxon>Viridiplantae</taxon>
        <taxon>Streptophyta</taxon>
        <taxon>Embryophyta</taxon>
        <taxon>Tracheophyta</taxon>
        <taxon>Spermatophyta</taxon>
        <taxon>Magnoliopsida</taxon>
        <taxon>eudicotyledons</taxon>
        <taxon>Gunneridae</taxon>
        <taxon>Pentapetalae</taxon>
        <taxon>rosids</taxon>
        <taxon>malvids</taxon>
        <taxon>Brassicales</taxon>
        <taxon>Brassicaceae</taxon>
        <taxon>Brassiceae</taxon>
        <taxon>Brassica</taxon>
    </lineage>
</organism>
<dbReference type="EMBL" id="QGKV02000759">
    <property type="protein sequence ID" value="KAF3562756.1"/>
    <property type="molecule type" value="Genomic_DNA"/>
</dbReference>
<comment type="caution">
    <text evidence="1">The sequence shown here is derived from an EMBL/GenBank/DDBJ whole genome shotgun (WGS) entry which is preliminary data.</text>
</comment>
<evidence type="ECO:0000313" key="2">
    <source>
        <dbReference type="Proteomes" id="UP000266723"/>
    </source>
</evidence>
<accession>A0ABQ7CT64</accession>
<name>A0ABQ7CT64_BRACR</name>
<evidence type="ECO:0000313" key="1">
    <source>
        <dbReference type="EMBL" id="KAF3562756.1"/>
    </source>
</evidence>
<sequence length="288" mass="33170">MTLFLRDFLDYPGLDRMEMREEIFHCGGSWVRITMIYKIHLMAYGFSDDALWACDFLVDRRLWPEPAEHCSEIFLLCLADPDFKVKISFSHAAISIGITAFSKSSVLFGIRIEVIRASVPKLLLDDVFEQKNEIAKAVEEELEKEMSAYDKLDKISKVHNEAMFLSRVVIGIAEVKNLRDKLSILYEQDRRRLSPDSSPVSRLEMDDMSGRILFPLSSVGGRVKLKGKLGSVISEYDSFWEPSIDMQIQEPIAYSIEMLSKVEPSSLIREEEDMRELKENYLLPTLHM</sequence>
<dbReference type="Proteomes" id="UP000266723">
    <property type="component" value="Unassembled WGS sequence"/>
</dbReference>
<proteinExistence type="predicted"/>
<gene>
    <name evidence="1" type="ORF">DY000_02016980</name>
</gene>
<reference evidence="1 2" key="1">
    <citation type="journal article" date="2020" name="BMC Genomics">
        <title>Intraspecific diversification of the crop wild relative Brassica cretica Lam. using demographic model selection.</title>
        <authorList>
            <person name="Kioukis A."/>
            <person name="Michalopoulou V.A."/>
            <person name="Briers L."/>
            <person name="Pirintsos S."/>
            <person name="Studholme D.J."/>
            <person name="Pavlidis P."/>
            <person name="Sarris P.F."/>
        </authorList>
    </citation>
    <scope>NUCLEOTIDE SEQUENCE [LARGE SCALE GENOMIC DNA]</scope>
    <source>
        <strain evidence="2">cv. PFS-1207/04</strain>
    </source>
</reference>
<protein>
    <submittedName>
        <fullName evidence="1">Uncharacterized protein</fullName>
    </submittedName>
</protein>
<keyword evidence="2" id="KW-1185">Reference proteome</keyword>